<dbReference type="AlphaFoldDB" id="A0A7K0EMM7"/>
<dbReference type="OrthoDB" id="5289528at2"/>
<evidence type="ECO:0000313" key="2">
    <source>
        <dbReference type="Proteomes" id="UP000441754"/>
    </source>
</evidence>
<organism evidence="1 2">
    <name type="scientific">Larkinella terrae</name>
    <dbReference type="NCBI Taxonomy" id="2025311"/>
    <lineage>
        <taxon>Bacteria</taxon>
        <taxon>Pseudomonadati</taxon>
        <taxon>Bacteroidota</taxon>
        <taxon>Cytophagia</taxon>
        <taxon>Cytophagales</taxon>
        <taxon>Spirosomataceae</taxon>
        <taxon>Larkinella</taxon>
    </lineage>
</organism>
<proteinExistence type="predicted"/>
<keyword evidence="2" id="KW-1185">Reference proteome</keyword>
<reference evidence="1 2" key="1">
    <citation type="journal article" date="2018" name="Antonie Van Leeuwenhoek">
        <title>Larkinella terrae sp. nov., isolated from soil on Jeju Island, South Korea.</title>
        <authorList>
            <person name="Ten L.N."/>
            <person name="Jeon J."/>
            <person name="Park S.J."/>
            <person name="Park S."/>
            <person name="Lee S.Y."/>
            <person name="Kim M.K."/>
            <person name="Jung H.Y."/>
        </authorList>
    </citation>
    <scope>NUCLEOTIDE SEQUENCE [LARGE SCALE GENOMIC DNA]</scope>
    <source>
        <strain evidence="1 2">KCTC 52001</strain>
    </source>
</reference>
<dbReference type="EMBL" id="WJXZ01000010">
    <property type="protein sequence ID" value="MRS63100.1"/>
    <property type="molecule type" value="Genomic_DNA"/>
</dbReference>
<evidence type="ECO:0000313" key="1">
    <source>
        <dbReference type="EMBL" id="MRS63100.1"/>
    </source>
</evidence>
<sequence>MSLNLVHTVTEFLKSSPDNKFTARQIAEWIYQTYPDECRKKQEQSRAIVIPLNTEAALLQQLVAEISSQSQRLQKKYPQVKTTEGRPRRYYFTSKTDQAEIDALEAGSTDLNLLQELPTTKNEQSLYPKLAEYLFTELGVYSKRIDEKKSSNNRGPGGNKWLYPDLVGMEDLSREWHSEIRECVKQYADRKTKLWSFEVKLLVNRSNVREVFFQAVSNSSWANLGYLVAAEIEGRETIKELLMLTSLHGIGVIRLNADNPAESEILIPAKERSDVDWNTANRLVKENRDFINYIELVRQFYQTGNLKNRDWDYAE</sequence>
<dbReference type="Proteomes" id="UP000441754">
    <property type="component" value="Unassembled WGS sequence"/>
</dbReference>
<protein>
    <submittedName>
        <fullName evidence="1">HrgA protein</fullName>
    </submittedName>
</protein>
<name>A0A7K0EMM7_9BACT</name>
<accession>A0A7K0EMM7</accession>
<dbReference type="RefSeq" id="WP_154176480.1">
    <property type="nucleotide sequence ID" value="NZ_WJXZ01000010.1"/>
</dbReference>
<comment type="caution">
    <text evidence="1">The sequence shown here is derived from an EMBL/GenBank/DDBJ whole genome shotgun (WGS) entry which is preliminary data.</text>
</comment>
<gene>
    <name evidence="1" type="ORF">GJJ30_17505</name>
</gene>